<dbReference type="AlphaFoldDB" id="A0A5J9U2E5"/>
<evidence type="ECO:0000313" key="1">
    <source>
        <dbReference type="EMBL" id="TVU17882.1"/>
    </source>
</evidence>
<dbReference type="Gramene" id="TVU17882">
    <property type="protein sequence ID" value="TVU17882"/>
    <property type="gene ID" value="EJB05_33942"/>
</dbReference>
<gene>
    <name evidence="1" type="ORF">EJB05_33942</name>
</gene>
<keyword evidence="2" id="KW-1185">Reference proteome</keyword>
<reference evidence="1 2" key="1">
    <citation type="journal article" date="2019" name="Sci. Rep.">
        <title>A high-quality genome of Eragrostis curvula grass provides insights into Poaceae evolution and supports new strategies to enhance forage quality.</title>
        <authorList>
            <person name="Carballo J."/>
            <person name="Santos B.A.C.M."/>
            <person name="Zappacosta D."/>
            <person name="Garbus I."/>
            <person name="Selva J.P."/>
            <person name="Gallo C.A."/>
            <person name="Diaz A."/>
            <person name="Albertini E."/>
            <person name="Caccamo M."/>
            <person name="Echenique V."/>
        </authorList>
    </citation>
    <scope>NUCLEOTIDE SEQUENCE [LARGE SCALE GENOMIC DNA]</scope>
    <source>
        <strain evidence="2">cv. Victoria</strain>
        <tissue evidence="1">Leaf</tissue>
    </source>
</reference>
<comment type="caution">
    <text evidence="1">The sequence shown here is derived from an EMBL/GenBank/DDBJ whole genome shotgun (WGS) entry which is preliminary data.</text>
</comment>
<proteinExistence type="predicted"/>
<sequence length="29" mass="3383">MVVSDLDQTVVGDVLYFCHTKRLLYIKII</sequence>
<dbReference type="EMBL" id="RWGY01000029">
    <property type="protein sequence ID" value="TVU17882.1"/>
    <property type="molecule type" value="Genomic_DNA"/>
</dbReference>
<feature type="non-terminal residue" evidence="1">
    <location>
        <position position="1"/>
    </location>
</feature>
<accession>A0A5J9U2E5</accession>
<evidence type="ECO:0000313" key="2">
    <source>
        <dbReference type="Proteomes" id="UP000324897"/>
    </source>
</evidence>
<dbReference type="Proteomes" id="UP000324897">
    <property type="component" value="Chromosome 7"/>
</dbReference>
<organism evidence="1 2">
    <name type="scientific">Eragrostis curvula</name>
    <name type="common">weeping love grass</name>
    <dbReference type="NCBI Taxonomy" id="38414"/>
    <lineage>
        <taxon>Eukaryota</taxon>
        <taxon>Viridiplantae</taxon>
        <taxon>Streptophyta</taxon>
        <taxon>Embryophyta</taxon>
        <taxon>Tracheophyta</taxon>
        <taxon>Spermatophyta</taxon>
        <taxon>Magnoliopsida</taxon>
        <taxon>Liliopsida</taxon>
        <taxon>Poales</taxon>
        <taxon>Poaceae</taxon>
        <taxon>PACMAD clade</taxon>
        <taxon>Chloridoideae</taxon>
        <taxon>Eragrostideae</taxon>
        <taxon>Eragrostidinae</taxon>
        <taxon>Eragrostis</taxon>
    </lineage>
</organism>
<name>A0A5J9U2E5_9POAL</name>
<protein>
    <submittedName>
        <fullName evidence="1">Uncharacterized protein</fullName>
    </submittedName>
</protein>